<evidence type="ECO:0000313" key="1">
    <source>
        <dbReference type="EMBL" id="CAB4282750.1"/>
    </source>
</evidence>
<sequence>MRLEVLIMRQSSVTSYDGELGDDGSQGAHQVAANINAKVTSSAGELGDNDNEQLDLFKRLRG</sequence>
<dbReference type="AlphaFoldDB" id="A0A6J5V1E1"/>
<reference evidence="1 2" key="1">
    <citation type="submission" date="2020-05" db="EMBL/GenBank/DDBJ databases">
        <authorList>
            <person name="Campoy J."/>
            <person name="Schneeberger K."/>
            <person name="Spophaly S."/>
        </authorList>
    </citation>
    <scope>NUCLEOTIDE SEQUENCE [LARGE SCALE GENOMIC DNA]</scope>
    <source>
        <strain evidence="1">PruArmRojPasFocal</strain>
    </source>
</reference>
<dbReference type="Proteomes" id="UP000507222">
    <property type="component" value="Unassembled WGS sequence"/>
</dbReference>
<evidence type="ECO:0000313" key="2">
    <source>
        <dbReference type="Proteomes" id="UP000507222"/>
    </source>
</evidence>
<dbReference type="EMBL" id="CAEKDK010000006">
    <property type="protein sequence ID" value="CAB4282750.1"/>
    <property type="molecule type" value="Genomic_DNA"/>
</dbReference>
<gene>
    <name evidence="1" type="ORF">CURHAP_LOCUS36386</name>
</gene>
<name>A0A6J5V1E1_PRUAR</name>
<protein>
    <submittedName>
        <fullName evidence="1">Uncharacterized protein</fullName>
    </submittedName>
</protein>
<proteinExistence type="predicted"/>
<organism evidence="1 2">
    <name type="scientific">Prunus armeniaca</name>
    <name type="common">Apricot</name>
    <name type="synonym">Armeniaca vulgaris</name>
    <dbReference type="NCBI Taxonomy" id="36596"/>
    <lineage>
        <taxon>Eukaryota</taxon>
        <taxon>Viridiplantae</taxon>
        <taxon>Streptophyta</taxon>
        <taxon>Embryophyta</taxon>
        <taxon>Tracheophyta</taxon>
        <taxon>Spermatophyta</taxon>
        <taxon>Magnoliopsida</taxon>
        <taxon>eudicotyledons</taxon>
        <taxon>Gunneridae</taxon>
        <taxon>Pentapetalae</taxon>
        <taxon>rosids</taxon>
        <taxon>fabids</taxon>
        <taxon>Rosales</taxon>
        <taxon>Rosaceae</taxon>
        <taxon>Amygdaloideae</taxon>
        <taxon>Amygdaleae</taxon>
        <taxon>Prunus</taxon>
    </lineage>
</organism>
<accession>A0A6J5V1E1</accession>